<gene>
    <name evidence="1" type="ORF">BH720_007780</name>
</gene>
<keyword evidence="2" id="KW-1185">Reference proteome</keyword>
<evidence type="ECO:0000313" key="2">
    <source>
        <dbReference type="Proteomes" id="UP000095472"/>
    </source>
</evidence>
<dbReference type="EMBL" id="CP182909">
    <property type="protein sequence ID" value="XPM65549.1"/>
    <property type="molecule type" value="Genomic_DNA"/>
</dbReference>
<accession>A0ACD5GXQ7</accession>
<reference evidence="1 2" key="1">
    <citation type="journal article" date="2016" name="Genome Announc.">
        <title>Draft Genome Sequence of the Thermotolerant Cyanobacterium Desertifilum sp. IPPAS B-1220.</title>
        <authorList>
            <person name="Mironov K.S."/>
            <person name="Sinetova M.A."/>
            <person name="Bolatkhan K."/>
            <person name="Zayadan B.K."/>
            <person name="Ustinova V.V."/>
            <person name="Kupriyanova E.V."/>
            <person name="Skrypnik A.N."/>
            <person name="Gogoleva N.E."/>
            <person name="Gogolev Y.V."/>
            <person name="Los D.A."/>
        </authorList>
    </citation>
    <scope>NUCLEOTIDE SEQUENCE [LARGE SCALE GENOMIC DNA]</scope>
    <source>
        <strain evidence="1 2">IPPAS B-1220</strain>
    </source>
</reference>
<proteinExistence type="predicted"/>
<name>A0ACD5GXQ7_9CYAN</name>
<organism evidence="1 2">
    <name type="scientific">Desertifilum tharense IPPAS B-1220</name>
    <dbReference type="NCBI Taxonomy" id="1781255"/>
    <lineage>
        <taxon>Bacteria</taxon>
        <taxon>Bacillati</taxon>
        <taxon>Cyanobacteriota</taxon>
        <taxon>Cyanophyceae</taxon>
        <taxon>Desertifilales</taxon>
        <taxon>Desertifilaceae</taxon>
        <taxon>Desertifilum</taxon>
    </lineage>
</organism>
<evidence type="ECO:0000313" key="1">
    <source>
        <dbReference type="EMBL" id="XPM65549.1"/>
    </source>
</evidence>
<dbReference type="Proteomes" id="UP000095472">
    <property type="component" value="Chromosome"/>
</dbReference>
<protein>
    <submittedName>
        <fullName evidence="1">Uncharacterized protein</fullName>
    </submittedName>
</protein>
<sequence length="127" mass="14107">MELCTIFPLSTQHYLPTQHTATRKLKQQHFTLSTHFPHSEHRCLVCKLRNSELCTPFPHPPISPSPHPLPHSALSTLHSALLSPLSTQHFALSTPFPTQHSALCTQHSFPHSALSTLHSALKKALAC</sequence>